<gene>
    <name evidence="2" type="ORF">CFOLD11_20080</name>
</gene>
<reference evidence="2" key="1">
    <citation type="journal article" date="2023" name="Int. J. Syst. Evol. Microbiol.">
        <title>&lt;i&gt;Clostridium folliculivorans&lt;/i&gt; sp. nov., isolated from soil samples of an organic paddy in Japan.</title>
        <authorList>
            <person name="Tazawa J."/>
            <person name="Kobayashi H."/>
            <person name="Tanizawa Y."/>
            <person name="Uchino A."/>
            <person name="Tanaka F."/>
            <person name="Urashima Y."/>
            <person name="Miura S."/>
            <person name="Sakamoto M."/>
            <person name="Ohkuma M."/>
            <person name="Tohno M."/>
        </authorList>
    </citation>
    <scope>NUCLEOTIDE SEQUENCE</scope>
    <source>
        <strain evidence="2">D1-1</strain>
    </source>
</reference>
<sequence>MLLLDSDEIIRRIGAKQIRFCQFTMLALFIDVIALHFFSQYGFIQFINTIIVTCLLVNAGMIIYKFLKYNSAKYK</sequence>
<dbReference type="AlphaFoldDB" id="A0A9W5Y2D1"/>
<keyword evidence="1" id="KW-0812">Transmembrane</keyword>
<dbReference type="Proteomes" id="UP001057868">
    <property type="component" value="Unassembled WGS sequence"/>
</dbReference>
<keyword evidence="1" id="KW-0472">Membrane</keyword>
<dbReference type="EMBL" id="BQXY01000002">
    <property type="protein sequence ID" value="GKU25182.1"/>
    <property type="molecule type" value="Genomic_DNA"/>
</dbReference>
<accession>A0A9W5Y2D1</accession>
<protein>
    <submittedName>
        <fullName evidence="2">Uncharacterized protein</fullName>
    </submittedName>
</protein>
<evidence type="ECO:0000256" key="1">
    <source>
        <dbReference type="SAM" id="Phobius"/>
    </source>
</evidence>
<dbReference type="RefSeq" id="WP_261852144.1">
    <property type="nucleotide sequence ID" value="NZ_BQXY01000002.1"/>
</dbReference>
<feature type="transmembrane region" description="Helical" evidence="1">
    <location>
        <begin position="20"/>
        <end position="38"/>
    </location>
</feature>
<name>A0A9W5Y2D1_9CLOT</name>
<keyword evidence="1" id="KW-1133">Transmembrane helix</keyword>
<keyword evidence="3" id="KW-1185">Reference proteome</keyword>
<organism evidence="2 3">
    <name type="scientific">Clostridium folliculivorans</name>
    <dbReference type="NCBI Taxonomy" id="2886038"/>
    <lineage>
        <taxon>Bacteria</taxon>
        <taxon>Bacillati</taxon>
        <taxon>Bacillota</taxon>
        <taxon>Clostridia</taxon>
        <taxon>Eubacteriales</taxon>
        <taxon>Clostridiaceae</taxon>
        <taxon>Clostridium</taxon>
    </lineage>
</organism>
<feature type="transmembrane region" description="Helical" evidence="1">
    <location>
        <begin position="44"/>
        <end position="67"/>
    </location>
</feature>
<evidence type="ECO:0000313" key="3">
    <source>
        <dbReference type="Proteomes" id="UP001057868"/>
    </source>
</evidence>
<proteinExistence type="predicted"/>
<comment type="caution">
    <text evidence="2">The sequence shown here is derived from an EMBL/GenBank/DDBJ whole genome shotgun (WGS) entry which is preliminary data.</text>
</comment>
<evidence type="ECO:0000313" key="2">
    <source>
        <dbReference type="EMBL" id="GKU25182.1"/>
    </source>
</evidence>